<dbReference type="InterPro" id="IPR008617">
    <property type="entry name" value="Uncharacterised_YcgJ"/>
</dbReference>
<sequence length="121" mass="13484">MNQFVRFACLTSALVAGLSVGSVGAERVARLRSFAPGVLCDRYFCATDEGISLDLTKRYLGKRAATKLFSQGEFDVTEFTFANGIFCDVKERLCRENRYYGENGKHNGAVSERYTELLFGN</sequence>
<dbReference type="Pfam" id="PF05666">
    <property type="entry name" value="YcgJ"/>
    <property type="match status" value="1"/>
</dbReference>
<proteinExistence type="predicted"/>
<dbReference type="Proteomes" id="UP000494363">
    <property type="component" value="Unassembled WGS sequence"/>
</dbReference>
<dbReference type="AlphaFoldDB" id="A0A6J5F4V0"/>
<name>A0A6J5F4V0_9BURK</name>
<dbReference type="RefSeq" id="WP_175232773.1">
    <property type="nucleotide sequence ID" value="NZ_CADIKH010000089.1"/>
</dbReference>
<evidence type="ECO:0000313" key="1">
    <source>
        <dbReference type="EMBL" id="CAB3773880.1"/>
    </source>
</evidence>
<evidence type="ECO:0000313" key="2">
    <source>
        <dbReference type="Proteomes" id="UP000494363"/>
    </source>
</evidence>
<accession>A0A6J5F4V0</accession>
<reference evidence="1 2" key="1">
    <citation type="submission" date="2020-04" db="EMBL/GenBank/DDBJ databases">
        <authorList>
            <person name="De Canck E."/>
        </authorList>
    </citation>
    <scope>NUCLEOTIDE SEQUENCE [LARGE SCALE GENOMIC DNA]</scope>
    <source>
        <strain evidence="1 2">LMG 29542</strain>
    </source>
</reference>
<evidence type="ECO:0008006" key="3">
    <source>
        <dbReference type="Google" id="ProtNLM"/>
    </source>
</evidence>
<keyword evidence="2" id="KW-1185">Reference proteome</keyword>
<organism evidence="1 2">
    <name type="scientific">Paraburkholderia humisilvae</name>
    <dbReference type="NCBI Taxonomy" id="627669"/>
    <lineage>
        <taxon>Bacteria</taxon>
        <taxon>Pseudomonadati</taxon>
        <taxon>Pseudomonadota</taxon>
        <taxon>Betaproteobacteria</taxon>
        <taxon>Burkholderiales</taxon>
        <taxon>Burkholderiaceae</taxon>
        <taxon>Paraburkholderia</taxon>
    </lineage>
</organism>
<gene>
    <name evidence="1" type="ORF">LMG29542_07480</name>
</gene>
<protein>
    <recommendedName>
        <fullName evidence="3">Fels-1 Prophage Protein-like protein</fullName>
    </recommendedName>
</protein>
<dbReference type="EMBL" id="CADIKH010000089">
    <property type="protein sequence ID" value="CAB3773880.1"/>
    <property type="molecule type" value="Genomic_DNA"/>
</dbReference>